<name>A0A077WS19_9FUNG</name>
<accession>A0A077WS19</accession>
<organism evidence="1">
    <name type="scientific">Lichtheimia ramosa</name>
    <dbReference type="NCBI Taxonomy" id="688394"/>
    <lineage>
        <taxon>Eukaryota</taxon>
        <taxon>Fungi</taxon>
        <taxon>Fungi incertae sedis</taxon>
        <taxon>Mucoromycota</taxon>
        <taxon>Mucoromycotina</taxon>
        <taxon>Mucoromycetes</taxon>
        <taxon>Mucorales</taxon>
        <taxon>Lichtheimiaceae</taxon>
        <taxon>Lichtheimia</taxon>
    </lineage>
</organism>
<gene>
    <name evidence="1" type="ORF">LRAMOSA03102</name>
</gene>
<proteinExistence type="predicted"/>
<protein>
    <submittedName>
        <fullName evidence="1">Uncharacterized protein</fullName>
    </submittedName>
</protein>
<evidence type="ECO:0000313" key="1">
    <source>
        <dbReference type="EMBL" id="CDS10426.1"/>
    </source>
</evidence>
<dbReference type="AlphaFoldDB" id="A0A077WS19"/>
<dbReference type="EMBL" id="LK023335">
    <property type="protein sequence ID" value="CDS10426.1"/>
    <property type="molecule type" value="Genomic_DNA"/>
</dbReference>
<sequence length="64" mass="7237">MKEKPVQHLVEDIDAIEASSDADAKRLESLGYKQEFNREISLFVQAGFAFSCMGVLPNWQVIVH</sequence>
<reference evidence="1" key="1">
    <citation type="journal article" date="2014" name="Genome Announc.">
        <title>De novo whole-genome sequence and genome annotation of Lichtheimia ramosa.</title>
        <authorList>
            <person name="Linde J."/>
            <person name="Schwartze V."/>
            <person name="Binder U."/>
            <person name="Lass-Florl C."/>
            <person name="Voigt K."/>
            <person name="Horn F."/>
        </authorList>
    </citation>
    <scope>NUCLEOTIDE SEQUENCE</scope>
    <source>
        <strain evidence="1">JMRC FSU:6197</strain>
    </source>
</reference>
<dbReference type="OrthoDB" id="10054429at2759"/>